<dbReference type="PANTHER" id="PTHR30580">
    <property type="entry name" value="PRIMOSOMAL PROTEIN N"/>
    <property type="match status" value="1"/>
</dbReference>
<dbReference type="InterPro" id="IPR014001">
    <property type="entry name" value="Helicase_ATP-bd"/>
</dbReference>
<feature type="binding site" evidence="12">
    <location>
        <position position="459"/>
    </location>
    <ligand>
        <name>Zn(2+)</name>
        <dbReference type="ChEBI" id="CHEBI:29105"/>
        <label>2</label>
    </ligand>
</feature>
<organism evidence="15 16">
    <name type="scientific">Candidatus Merdiplasma excrementigallinarum</name>
    <dbReference type="NCBI Taxonomy" id="2840864"/>
    <lineage>
        <taxon>Bacteria</taxon>
        <taxon>Bacillati</taxon>
        <taxon>Bacillota</taxon>
        <taxon>Clostridia</taxon>
        <taxon>Lachnospirales</taxon>
        <taxon>Lachnospiraceae</taxon>
        <taxon>Lachnospiraceae incertae sedis</taxon>
        <taxon>Candidatus Merdiplasma</taxon>
    </lineage>
</organism>
<dbReference type="GO" id="GO:0006269">
    <property type="term" value="P:DNA replication, synthesis of primer"/>
    <property type="evidence" value="ECO:0007669"/>
    <property type="project" value="UniProtKB-KW"/>
</dbReference>
<evidence type="ECO:0000256" key="9">
    <source>
        <dbReference type="ARBA" id="ARBA00023125"/>
    </source>
</evidence>
<evidence type="ECO:0000256" key="2">
    <source>
        <dbReference type="ARBA" id="ARBA00022705"/>
    </source>
</evidence>
<dbReference type="Pfam" id="PF18319">
    <property type="entry name" value="Zn_ribbon_PriA"/>
    <property type="match status" value="1"/>
</dbReference>
<evidence type="ECO:0000256" key="7">
    <source>
        <dbReference type="ARBA" id="ARBA00022833"/>
    </source>
</evidence>
<dbReference type="EC" id="5.6.2.4" evidence="12"/>
<dbReference type="Gene3D" id="3.40.1440.60">
    <property type="entry name" value="PriA, 3(prime) DNA-binding domain"/>
    <property type="match status" value="1"/>
</dbReference>
<evidence type="ECO:0000256" key="11">
    <source>
        <dbReference type="ARBA" id="ARBA00048988"/>
    </source>
</evidence>
<dbReference type="SMART" id="SM00487">
    <property type="entry name" value="DEXDc"/>
    <property type="match status" value="1"/>
</dbReference>
<keyword evidence="7 12" id="KW-0862">Zinc</keyword>
<keyword evidence="2 12" id="KW-0235">DNA replication</keyword>
<dbReference type="InterPro" id="IPR042115">
    <property type="entry name" value="PriA_3primeBD_sf"/>
</dbReference>
<gene>
    <name evidence="12 15" type="primary">priA</name>
    <name evidence="15" type="ORF">IAC80_08110</name>
</gene>
<evidence type="ECO:0000256" key="10">
    <source>
        <dbReference type="ARBA" id="ARBA00023235"/>
    </source>
</evidence>
<dbReference type="HAMAP" id="MF_00983">
    <property type="entry name" value="PriA"/>
    <property type="match status" value="1"/>
</dbReference>
<dbReference type="EMBL" id="DVOS01000065">
    <property type="protein sequence ID" value="HIV23883.1"/>
    <property type="molecule type" value="Genomic_DNA"/>
</dbReference>
<feature type="binding site" evidence="12">
    <location>
        <position position="479"/>
    </location>
    <ligand>
        <name>Zn(2+)</name>
        <dbReference type="ChEBI" id="CHEBI:29105"/>
        <label>2</label>
    </ligand>
</feature>
<evidence type="ECO:0000256" key="5">
    <source>
        <dbReference type="ARBA" id="ARBA00022801"/>
    </source>
</evidence>
<feature type="binding site" evidence="12">
    <location>
        <position position="462"/>
    </location>
    <ligand>
        <name>Zn(2+)</name>
        <dbReference type="ChEBI" id="CHEBI:29105"/>
        <label>2</label>
    </ligand>
</feature>
<evidence type="ECO:0000256" key="3">
    <source>
        <dbReference type="ARBA" id="ARBA00022723"/>
    </source>
</evidence>
<evidence type="ECO:0000259" key="14">
    <source>
        <dbReference type="PROSITE" id="PS51194"/>
    </source>
</evidence>
<evidence type="ECO:0000256" key="4">
    <source>
        <dbReference type="ARBA" id="ARBA00022741"/>
    </source>
</evidence>
<dbReference type="GO" id="GO:0006270">
    <property type="term" value="P:DNA replication initiation"/>
    <property type="evidence" value="ECO:0007669"/>
    <property type="project" value="TreeGrafter"/>
</dbReference>
<feature type="domain" description="Helicase C-terminal" evidence="14">
    <location>
        <begin position="481"/>
        <end position="638"/>
    </location>
</feature>
<dbReference type="SUPFAM" id="SSF52540">
    <property type="entry name" value="P-loop containing nucleoside triphosphate hydrolases"/>
    <property type="match status" value="2"/>
</dbReference>
<keyword evidence="1 12" id="KW-0639">Primosome</keyword>
<dbReference type="InterPro" id="IPR027417">
    <property type="entry name" value="P-loop_NTPase"/>
</dbReference>
<proteinExistence type="inferred from homology"/>
<dbReference type="Pfam" id="PF17764">
    <property type="entry name" value="PriA_3primeBD"/>
    <property type="match status" value="1"/>
</dbReference>
<dbReference type="CDD" id="cd17929">
    <property type="entry name" value="DEXHc_priA"/>
    <property type="match status" value="1"/>
</dbReference>
<protein>
    <recommendedName>
        <fullName evidence="12">Replication restart protein PriA</fullName>
    </recommendedName>
    <alternativeName>
        <fullName evidence="12">ATP-dependent DNA helicase PriA</fullName>
        <ecNumber evidence="12">5.6.2.4</ecNumber>
    </alternativeName>
    <alternativeName>
        <fullName evidence="12">DNA 3'-5' helicase PriA</fullName>
    </alternativeName>
</protein>
<dbReference type="InterPro" id="IPR001650">
    <property type="entry name" value="Helicase_C-like"/>
</dbReference>
<keyword evidence="10 12" id="KW-0413">Isomerase</keyword>
<evidence type="ECO:0000256" key="8">
    <source>
        <dbReference type="ARBA" id="ARBA00022840"/>
    </source>
</evidence>
<dbReference type="GO" id="GO:0043138">
    <property type="term" value="F:3'-5' DNA helicase activity"/>
    <property type="evidence" value="ECO:0007669"/>
    <property type="project" value="UniProtKB-EC"/>
</dbReference>
<dbReference type="GO" id="GO:0005524">
    <property type="term" value="F:ATP binding"/>
    <property type="evidence" value="ECO:0007669"/>
    <property type="project" value="UniProtKB-UniRule"/>
</dbReference>
<dbReference type="AlphaFoldDB" id="A0A9D1NZG7"/>
<dbReference type="InterPro" id="IPR041222">
    <property type="entry name" value="PriA_3primeBD"/>
</dbReference>
<dbReference type="Proteomes" id="UP000886889">
    <property type="component" value="Unassembled WGS sequence"/>
</dbReference>
<dbReference type="PROSITE" id="PS51194">
    <property type="entry name" value="HELICASE_CTER"/>
    <property type="match status" value="1"/>
</dbReference>
<dbReference type="PANTHER" id="PTHR30580:SF0">
    <property type="entry name" value="PRIMOSOMAL PROTEIN N"/>
    <property type="match status" value="1"/>
</dbReference>
<evidence type="ECO:0000256" key="1">
    <source>
        <dbReference type="ARBA" id="ARBA00022515"/>
    </source>
</evidence>
<feature type="binding site" evidence="12">
    <location>
        <position position="450"/>
    </location>
    <ligand>
        <name>Zn(2+)</name>
        <dbReference type="ChEBI" id="CHEBI:29105"/>
        <label>1</label>
    </ligand>
</feature>
<dbReference type="InterPro" id="IPR005259">
    <property type="entry name" value="PriA"/>
</dbReference>
<dbReference type="SMART" id="SM00490">
    <property type="entry name" value="HELICc"/>
    <property type="match status" value="1"/>
</dbReference>
<dbReference type="NCBIfam" id="TIGR00595">
    <property type="entry name" value="priA"/>
    <property type="match status" value="1"/>
</dbReference>
<comment type="caution">
    <text evidence="15">The sequence shown here is derived from an EMBL/GenBank/DDBJ whole genome shotgun (WGS) entry which is preliminary data.</text>
</comment>
<reference evidence="15" key="1">
    <citation type="submission" date="2020-10" db="EMBL/GenBank/DDBJ databases">
        <authorList>
            <person name="Gilroy R."/>
        </authorList>
    </citation>
    <scope>NUCLEOTIDE SEQUENCE</scope>
    <source>
        <strain evidence="15">ChiBcec6-7307</strain>
    </source>
</reference>
<dbReference type="InterPro" id="IPR011545">
    <property type="entry name" value="DEAD/DEAH_box_helicase_dom"/>
</dbReference>
<evidence type="ECO:0000313" key="15">
    <source>
        <dbReference type="EMBL" id="HIV23883.1"/>
    </source>
</evidence>
<dbReference type="GO" id="GO:0016787">
    <property type="term" value="F:hydrolase activity"/>
    <property type="evidence" value="ECO:0007669"/>
    <property type="project" value="UniProtKB-KW"/>
</dbReference>
<reference evidence="15" key="2">
    <citation type="journal article" date="2021" name="PeerJ">
        <title>Extensive microbial diversity within the chicken gut microbiome revealed by metagenomics and culture.</title>
        <authorList>
            <person name="Gilroy R."/>
            <person name="Ravi A."/>
            <person name="Getino M."/>
            <person name="Pursley I."/>
            <person name="Horton D.L."/>
            <person name="Alikhan N.F."/>
            <person name="Baker D."/>
            <person name="Gharbi K."/>
            <person name="Hall N."/>
            <person name="Watson M."/>
            <person name="Adriaenssens E.M."/>
            <person name="Foster-Nyarko E."/>
            <person name="Jarju S."/>
            <person name="Secka A."/>
            <person name="Antonio M."/>
            <person name="Oren A."/>
            <person name="Chaudhuri R.R."/>
            <person name="La Ragione R."/>
            <person name="Hildebrand F."/>
            <person name="Pallen M.J."/>
        </authorList>
    </citation>
    <scope>NUCLEOTIDE SEQUENCE</scope>
    <source>
        <strain evidence="15">ChiBcec6-7307</strain>
    </source>
</reference>
<evidence type="ECO:0000259" key="13">
    <source>
        <dbReference type="PROSITE" id="PS51192"/>
    </source>
</evidence>
<comment type="catalytic activity">
    <reaction evidence="12">
        <text>Couples ATP hydrolysis with the unwinding of duplex DNA by translocating in the 3'-5' direction.</text>
        <dbReference type="EC" id="5.6.2.4"/>
    </reaction>
</comment>
<evidence type="ECO:0000256" key="6">
    <source>
        <dbReference type="ARBA" id="ARBA00022806"/>
    </source>
</evidence>
<name>A0A9D1NZG7_9FIRM</name>
<comment type="similarity">
    <text evidence="12">Belongs to the helicase family. PriA subfamily.</text>
</comment>
<dbReference type="GO" id="GO:1990077">
    <property type="term" value="C:primosome complex"/>
    <property type="evidence" value="ECO:0007669"/>
    <property type="project" value="UniProtKB-UniRule"/>
</dbReference>
<comment type="catalytic activity">
    <reaction evidence="11 12">
        <text>ATP + H2O = ADP + phosphate + H(+)</text>
        <dbReference type="Rhea" id="RHEA:13065"/>
        <dbReference type="ChEBI" id="CHEBI:15377"/>
        <dbReference type="ChEBI" id="CHEBI:15378"/>
        <dbReference type="ChEBI" id="CHEBI:30616"/>
        <dbReference type="ChEBI" id="CHEBI:43474"/>
        <dbReference type="ChEBI" id="CHEBI:456216"/>
        <dbReference type="EC" id="5.6.2.4"/>
    </reaction>
</comment>
<dbReference type="Pfam" id="PF00271">
    <property type="entry name" value="Helicase_C"/>
    <property type="match status" value="1"/>
</dbReference>
<keyword evidence="8 12" id="KW-0067">ATP-binding</keyword>
<keyword evidence="3 12" id="KW-0479">Metal-binding</keyword>
<evidence type="ECO:0000313" key="16">
    <source>
        <dbReference type="Proteomes" id="UP000886889"/>
    </source>
</evidence>
<dbReference type="GO" id="GO:0006310">
    <property type="term" value="P:DNA recombination"/>
    <property type="evidence" value="ECO:0007669"/>
    <property type="project" value="InterPro"/>
</dbReference>
<feature type="binding site" evidence="12">
    <location>
        <position position="492"/>
    </location>
    <ligand>
        <name>Zn(2+)</name>
        <dbReference type="ChEBI" id="CHEBI:29105"/>
        <label>1</label>
    </ligand>
</feature>
<keyword evidence="5 12" id="KW-0378">Hydrolase</keyword>
<comment type="function">
    <text evidence="12">Initiates the restart of stalled replication forks, which reloads the replicative helicase on sites other than the origin of replication. Recognizes and binds to abandoned replication forks and remodels them to uncover a helicase loading site. Promotes assembly of the primosome at these replication forks.</text>
</comment>
<evidence type="ECO:0000256" key="12">
    <source>
        <dbReference type="HAMAP-Rule" id="MF_00983"/>
    </source>
</evidence>
<dbReference type="FunFam" id="3.40.50.300:FF:000489">
    <property type="entry name" value="Primosome assembly protein PriA"/>
    <property type="match status" value="1"/>
</dbReference>
<feature type="domain" description="Helicase ATP-binding" evidence="13">
    <location>
        <begin position="222"/>
        <end position="388"/>
    </location>
</feature>
<dbReference type="InterPro" id="IPR041236">
    <property type="entry name" value="PriA_C"/>
</dbReference>
<comment type="subunit">
    <text evidence="12">Component of the replication restart primosome.</text>
</comment>
<dbReference type="Pfam" id="PF18074">
    <property type="entry name" value="PriA_C"/>
    <property type="match status" value="1"/>
</dbReference>
<dbReference type="Gene3D" id="3.40.50.300">
    <property type="entry name" value="P-loop containing nucleotide triphosphate hydrolases"/>
    <property type="match status" value="2"/>
</dbReference>
<feature type="binding site" evidence="12">
    <location>
        <position position="489"/>
    </location>
    <ligand>
        <name>Zn(2+)</name>
        <dbReference type="ChEBI" id="CHEBI:29105"/>
        <label>1</label>
    </ligand>
</feature>
<dbReference type="InterPro" id="IPR040498">
    <property type="entry name" value="PriA_CRR"/>
</dbReference>
<comment type="cofactor">
    <cofactor evidence="12">
        <name>Zn(2+)</name>
        <dbReference type="ChEBI" id="CHEBI:29105"/>
    </cofactor>
    <text evidence="12">Binds 2 zinc ions per subunit.</text>
</comment>
<keyword evidence="9 12" id="KW-0238">DNA-binding</keyword>
<feature type="binding site" evidence="12">
    <location>
        <position position="453"/>
    </location>
    <ligand>
        <name>Zn(2+)</name>
        <dbReference type="ChEBI" id="CHEBI:29105"/>
        <label>1</label>
    </ligand>
</feature>
<feature type="binding site" evidence="12">
    <location>
        <position position="476"/>
    </location>
    <ligand>
        <name>Zn(2+)</name>
        <dbReference type="ChEBI" id="CHEBI:29105"/>
        <label>2</label>
    </ligand>
</feature>
<dbReference type="GO" id="GO:0003677">
    <property type="term" value="F:DNA binding"/>
    <property type="evidence" value="ECO:0007669"/>
    <property type="project" value="UniProtKB-UniRule"/>
</dbReference>
<sequence>MQERYADVIVDISSEKLDRVFQYRIPERMEGMLEPGTVVEVPFGKGNRPVRGYVTGISGQAGYDPARMKEIGRVMTDAADEEARLVGLAAWIRNRYGSTMLQALKTVIPVKRKIKEKQRRWIVLALDGDAARERLDFFQRKHQKARARLVEALLDEPELPWELVSEKLNITAAVIRALEEQGIVRVKSEKLYRNPVQGYTGEKKEIRLNEEQQRIVDEITGEWEEDPPGRYLIHGITGSGKTEVYMELIRYAVSRGQQAIVLIPEIALTYQTVLRFYRNFGDRVSVINSRLSQGERYDQFERARNGELDVMIGPRSALFTPFSRLGIIVMDEEHEPAYQSETMPRYHAREVALQRGKMEHARVVLGSATPSLEAYYGAMTGKYRLFRLTRRAGQAELPSVSVVDLRQELREGNRSMLSRSLREAIEERLSSGEQVMLFLNRRGYAGFVSCRSCGHVLTCPHCAVSLSLHRGGKLVCHYCGYEQPAVKNCPRCGSGFIRTFRAGTQQVEEELQREFPRARVLRMDLDTTRGKEDHQKILSAFAGREADILVGTQMIVKGHDFPDVTLVGALAADLSLHIPDYRAAERTFQLLTQAAGRAGRGKSRGLVIIQTYDPDHYAVQAAAAQDYESFYEQEMNYRALAGYPPAGGLFAIHCSGPDEAYLKLACGYLKKFIQQAGAGRGITVLGPADEAVSRIQDQYRMVIYLKHENIGMLTEIKNRIERYVAVNHGFDQVAMQFDIN</sequence>
<accession>A0A9D1NZG7</accession>
<dbReference type="PROSITE" id="PS51192">
    <property type="entry name" value="HELICASE_ATP_BIND_1"/>
    <property type="match status" value="1"/>
</dbReference>
<keyword evidence="6 12" id="KW-0347">Helicase</keyword>
<keyword evidence="4 12" id="KW-0547">Nucleotide-binding</keyword>
<dbReference type="GO" id="GO:0008270">
    <property type="term" value="F:zinc ion binding"/>
    <property type="evidence" value="ECO:0007669"/>
    <property type="project" value="UniProtKB-UniRule"/>
</dbReference>
<dbReference type="CDD" id="cd18804">
    <property type="entry name" value="SF2_C_priA"/>
    <property type="match status" value="1"/>
</dbReference>
<dbReference type="GO" id="GO:0006302">
    <property type="term" value="P:double-strand break repair"/>
    <property type="evidence" value="ECO:0007669"/>
    <property type="project" value="InterPro"/>
</dbReference>
<dbReference type="Pfam" id="PF00270">
    <property type="entry name" value="DEAD"/>
    <property type="match status" value="1"/>
</dbReference>